<protein>
    <submittedName>
        <fullName evidence="2">Dihydrofolate reductase family protein</fullName>
    </submittedName>
</protein>
<feature type="domain" description="Bacterial bifunctional deaminase-reductase C-terminal" evidence="1">
    <location>
        <begin position="6"/>
        <end position="166"/>
    </location>
</feature>
<evidence type="ECO:0000313" key="3">
    <source>
        <dbReference type="Proteomes" id="UP000829992"/>
    </source>
</evidence>
<dbReference type="SUPFAM" id="SSF53597">
    <property type="entry name" value="Dihydrofolate reductase-like"/>
    <property type="match status" value="1"/>
</dbReference>
<dbReference type="EMBL" id="CP097289">
    <property type="protein sequence ID" value="UQT60660.1"/>
    <property type="molecule type" value="Genomic_DNA"/>
</dbReference>
<proteinExistence type="predicted"/>
<dbReference type="InterPro" id="IPR024072">
    <property type="entry name" value="DHFR-like_dom_sf"/>
</dbReference>
<evidence type="ECO:0000259" key="1">
    <source>
        <dbReference type="Pfam" id="PF01872"/>
    </source>
</evidence>
<dbReference type="Proteomes" id="UP000829992">
    <property type="component" value="Chromosome"/>
</dbReference>
<reference evidence="2 3" key="1">
    <citation type="submission" date="2022-05" db="EMBL/GenBank/DDBJ databases">
        <authorList>
            <person name="Zhou X."/>
            <person name="Li K."/>
            <person name="Man Y."/>
        </authorList>
    </citation>
    <scope>NUCLEOTIDE SEQUENCE [LARGE SCALE GENOMIC DNA]</scope>
    <source>
        <strain evidence="2 3">MS405</strain>
    </source>
</reference>
<accession>A0ABY4Q3A1</accession>
<dbReference type="Gene3D" id="3.40.430.10">
    <property type="entry name" value="Dihydrofolate Reductase, subunit A"/>
    <property type="match status" value="1"/>
</dbReference>
<name>A0ABY4Q3A1_9ACTN</name>
<sequence>MAATYTFDVFSSLDGFGGAGGDWTGYWGKQGPELLDHRLALYDEEQRMVFGANTYRLFAQMLAESTEESEVRDPWVTRMRNLPTTVVSSTLEGPLDWPDAIVASGDAVDVVTRLKKESDVPLRSHGSLSMNRALLAAGLVDRVQVTLFPVITGRTGLDPIFQGAADFDLELIDRRTLDGHIQELSYRPTLHA</sequence>
<keyword evidence="3" id="KW-1185">Reference proteome</keyword>
<organism evidence="2 3">
    <name type="scientific">Streptomyces durmitorensis</name>
    <dbReference type="NCBI Taxonomy" id="319947"/>
    <lineage>
        <taxon>Bacteria</taxon>
        <taxon>Bacillati</taxon>
        <taxon>Actinomycetota</taxon>
        <taxon>Actinomycetes</taxon>
        <taxon>Kitasatosporales</taxon>
        <taxon>Streptomycetaceae</taxon>
        <taxon>Streptomyces</taxon>
    </lineage>
</organism>
<gene>
    <name evidence="2" type="ORF">M4V62_39425</name>
</gene>
<dbReference type="RefSeq" id="WP_249591993.1">
    <property type="nucleotide sequence ID" value="NZ_BAAAQL010000018.1"/>
</dbReference>
<evidence type="ECO:0000313" key="2">
    <source>
        <dbReference type="EMBL" id="UQT60660.1"/>
    </source>
</evidence>
<dbReference type="Pfam" id="PF01872">
    <property type="entry name" value="RibD_C"/>
    <property type="match status" value="1"/>
</dbReference>
<dbReference type="InterPro" id="IPR002734">
    <property type="entry name" value="RibDG_C"/>
</dbReference>